<dbReference type="OrthoDB" id="9812498at2"/>
<gene>
    <name evidence="4" type="ordered locus">Solca_3842</name>
</gene>
<dbReference type="EMBL" id="CP003349">
    <property type="protein sequence ID" value="AFD08839.1"/>
    <property type="molecule type" value="Genomic_DNA"/>
</dbReference>
<dbReference type="PANTHER" id="PTHR47357">
    <property type="entry name" value="COP1-INTERACTIVE PROTEIN 1"/>
    <property type="match status" value="1"/>
</dbReference>
<feature type="compositionally biased region" description="Basic and acidic residues" evidence="2">
    <location>
        <begin position="677"/>
        <end position="687"/>
    </location>
</feature>
<reference evidence="4" key="1">
    <citation type="submission" date="2012-02" db="EMBL/GenBank/DDBJ databases">
        <title>The complete genome of Solitalea canadensis DSM 3403.</title>
        <authorList>
            <consortium name="US DOE Joint Genome Institute (JGI-PGF)"/>
            <person name="Lucas S."/>
            <person name="Copeland A."/>
            <person name="Lapidus A."/>
            <person name="Glavina del Rio T."/>
            <person name="Dalin E."/>
            <person name="Tice H."/>
            <person name="Bruce D."/>
            <person name="Goodwin L."/>
            <person name="Pitluck S."/>
            <person name="Peters L."/>
            <person name="Ovchinnikova G."/>
            <person name="Lu M."/>
            <person name="Kyrpides N."/>
            <person name="Mavromatis K."/>
            <person name="Ivanova N."/>
            <person name="Brettin T."/>
            <person name="Detter J.C."/>
            <person name="Han C."/>
            <person name="Larimer F."/>
            <person name="Land M."/>
            <person name="Hauser L."/>
            <person name="Markowitz V."/>
            <person name="Cheng J.-F."/>
            <person name="Hugenholtz P."/>
            <person name="Woyke T."/>
            <person name="Wu D."/>
            <person name="Spring S."/>
            <person name="Schroeder M."/>
            <person name="Kopitz M."/>
            <person name="Brambilla E."/>
            <person name="Klenk H.-P."/>
            <person name="Eisen J.A."/>
        </authorList>
    </citation>
    <scope>NUCLEOTIDE SEQUENCE</scope>
    <source>
        <strain evidence="4">DSM 3403</strain>
    </source>
</reference>
<evidence type="ECO:0000256" key="2">
    <source>
        <dbReference type="SAM" id="MobiDB-lite"/>
    </source>
</evidence>
<evidence type="ECO:0000313" key="5">
    <source>
        <dbReference type="Proteomes" id="UP000007590"/>
    </source>
</evidence>
<keyword evidence="5" id="KW-1185">Reference proteome</keyword>
<organism evidence="4 5">
    <name type="scientific">Solitalea canadensis (strain ATCC 29591 / DSM 3403 / JCM 21819 / LMG 8368 / NBRC 15130 / NCIMB 12057 / USAM 9D)</name>
    <name type="common">Flexibacter canadensis</name>
    <dbReference type="NCBI Taxonomy" id="929556"/>
    <lineage>
        <taxon>Bacteria</taxon>
        <taxon>Pseudomonadati</taxon>
        <taxon>Bacteroidota</taxon>
        <taxon>Sphingobacteriia</taxon>
        <taxon>Sphingobacteriales</taxon>
        <taxon>Sphingobacteriaceae</taxon>
        <taxon>Solitalea</taxon>
    </lineage>
</organism>
<feature type="transmembrane region" description="Helical" evidence="3">
    <location>
        <begin position="29"/>
        <end position="47"/>
    </location>
</feature>
<evidence type="ECO:0000313" key="4">
    <source>
        <dbReference type="EMBL" id="AFD08839.1"/>
    </source>
</evidence>
<dbReference type="HOGENOM" id="CLU_008611_0_0_10"/>
<dbReference type="Proteomes" id="UP000007590">
    <property type="component" value="Chromosome"/>
</dbReference>
<keyword evidence="1" id="KW-0175">Coiled coil</keyword>
<proteinExistence type="predicted"/>
<feature type="coiled-coil region" evidence="1">
    <location>
        <begin position="502"/>
        <end position="658"/>
    </location>
</feature>
<dbReference type="GO" id="GO:0005856">
    <property type="term" value="C:cytoskeleton"/>
    <property type="evidence" value="ECO:0007669"/>
    <property type="project" value="TreeGrafter"/>
</dbReference>
<dbReference type="PANTHER" id="PTHR47357:SF1">
    <property type="entry name" value="SPINDLE POLE BODY COMPONENT 110"/>
    <property type="match status" value="1"/>
</dbReference>
<accession>H8KL22</accession>
<dbReference type="RefSeq" id="WP_014682062.1">
    <property type="nucleotide sequence ID" value="NC_017770.1"/>
</dbReference>
<feature type="compositionally biased region" description="Basic and acidic residues" evidence="2">
    <location>
        <begin position="747"/>
        <end position="757"/>
    </location>
</feature>
<feature type="transmembrane region" description="Helical" evidence="3">
    <location>
        <begin position="59"/>
        <end position="78"/>
    </location>
</feature>
<keyword evidence="3" id="KW-0812">Transmembrane</keyword>
<dbReference type="eggNOG" id="COG1196">
    <property type="taxonomic scope" value="Bacteria"/>
</dbReference>
<sequence>MKQHTSYELLISKLDEFIRKYYKNRLIRGSLYVIAILAASYLVLAVTEYYSFLSTTARTVIFFSFLLVALVVLVVYVAKPLLAFFKLGNVINHQQASEIIGSHFPNVKDKLLNTLQLKSMSVSAENNSLIEASINQKIEQLKPIPFASAINLSENKKYLKYALPPLVALIVLGAAAPAVLKDGTTRLVNYNTPFARKAPFSIDIQNKALKALQNEDLTVNIKLSGDEIPQDIYLIEGENRYKLDKKSILEFSYTFKNLQKTQNFRFFADGFYSQEYQLSVLPNPMLLNFEVTMVYPSYTKKQNEAIQNTGDLSVPAGTLISWNFKAANTQELDMVFDGTSQPSEKKSESSFYVSKKLFKSTRYAVETRNGFVKKKDSLNYSINVIPDAHPSINVIERGDSLTNKQIYFAGELKDDYGFSKLTFNYQILNKDKKKIYSKSVPISTSQTDERFFYDWDLDESGIAAGDEVSYYFEIFDNDGVNGAKSTKSAIKTIQTLSKSEIDKQLDSKRAELKDKMESALRQASKIQRDAKKLNDKLADKKTLTFEEKKQINELIEKQKQLEENIREIQQENKLNNQQNSEMNELDQKIMDKQKQLEDMFNNVLDEKTKEILLNLQKMMEENNKNLTREQLDNMRMDNKSLEKELNRMLELYKQLEFEQKFQQSIDKLDDISKKQDNLQEKTKDKNSDAPSLKNEQDKINNEFDQLQKELDDLQKKNEELENKNNIENTEKEQEDINKDLNNSSEQLKNDNKGKASESQKNASNKMKKLSQSMKDAQQQMEGMKLDVDIEGLRQVLDNLLKVSFDQEKLMQQFKGLGINDPGFNLLVQRQKSLKDDVSMIRDSIFSLSKRILQIQSFVNKETETIDQYMAKTMESLGDRRTGEAAGYQQYVMTSVNNLAVMLSEVLDNLQNQQSSAGKGKSKSKSKNQKPSLSMLNKMQQDLNDQMQQMKNGMKPGQTPRGQQSEQIAKMARQQQAIRNALQDINREQNKDGKGKLGDLDKLGKDMEQTETQLYNKQLTQEMLKRQQEIKTRLLEAEKAERERDQDEKREAKEGKDQTADFKAVFEQYQKAKQKELELLKTLPPGVSSFYKTKINTYFNLLNTGK</sequence>
<keyword evidence="3" id="KW-0472">Membrane</keyword>
<feature type="compositionally biased region" description="Polar residues" evidence="2">
    <location>
        <begin position="758"/>
        <end position="779"/>
    </location>
</feature>
<name>H8KL22_SOLCM</name>
<feature type="transmembrane region" description="Helical" evidence="3">
    <location>
        <begin position="161"/>
        <end position="180"/>
    </location>
</feature>
<protein>
    <recommendedName>
        <fullName evidence="6">ATPase involved in DNA repair</fullName>
    </recommendedName>
</protein>
<feature type="region of interest" description="Disordered" evidence="2">
    <location>
        <begin position="677"/>
        <end position="697"/>
    </location>
</feature>
<evidence type="ECO:0000256" key="3">
    <source>
        <dbReference type="SAM" id="Phobius"/>
    </source>
</evidence>
<dbReference type="GO" id="GO:0005200">
    <property type="term" value="F:structural constituent of cytoskeleton"/>
    <property type="evidence" value="ECO:0007669"/>
    <property type="project" value="TreeGrafter"/>
</dbReference>
<evidence type="ECO:0000256" key="1">
    <source>
        <dbReference type="SAM" id="Coils"/>
    </source>
</evidence>
<dbReference type="KEGG" id="scn:Solca_3842"/>
<feature type="region of interest" description="Disordered" evidence="2">
    <location>
        <begin position="1036"/>
        <end position="1059"/>
    </location>
</feature>
<evidence type="ECO:0008006" key="6">
    <source>
        <dbReference type="Google" id="ProtNLM"/>
    </source>
</evidence>
<feature type="region of interest" description="Disordered" evidence="2">
    <location>
        <begin position="911"/>
        <end position="932"/>
    </location>
</feature>
<feature type="region of interest" description="Disordered" evidence="2">
    <location>
        <begin position="742"/>
        <end position="779"/>
    </location>
</feature>
<dbReference type="STRING" id="929556.Solca_3842"/>
<keyword evidence="3" id="KW-1133">Transmembrane helix</keyword>
<dbReference type="AlphaFoldDB" id="H8KL22"/>